<name>A0A0G0QTR2_9BACT</name>
<evidence type="ECO:0000313" key="2">
    <source>
        <dbReference type="Proteomes" id="UP000034072"/>
    </source>
</evidence>
<organism evidence="1 2">
    <name type="scientific">Candidatus Yanofskybacteria bacterium GW2011_GWE2_40_11</name>
    <dbReference type="NCBI Taxonomy" id="1619033"/>
    <lineage>
        <taxon>Bacteria</taxon>
        <taxon>Candidatus Yanofskyibacteriota</taxon>
    </lineage>
</organism>
<dbReference type="Proteomes" id="UP000034072">
    <property type="component" value="Unassembled WGS sequence"/>
</dbReference>
<dbReference type="AlphaFoldDB" id="A0A0G0QTR2"/>
<reference evidence="1 2" key="1">
    <citation type="journal article" date="2015" name="Nature">
        <title>rRNA introns, odd ribosomes, and small enigmatic genomes across a large radiation of phyla.</title>
        <authorList>
            <person name="Brown C.T."/>
            <person name="Hug L.A."/>
            <person name="Thomas B.C."/>
            <person name="Sharon I."/>
            <person name="Castelle C.J."/>
            <person name="Singh A."/>
            <person name="Wilkins M.J."/>
            <person name="Williams K.H."/>
            <person name="Banfield J.F."/>
        </authorList>
    </citation>
    <scope>NUCLEOTIDE SEQUENCE [LARGE SCALE GENOMIC DNA]</scope>
</reference>
<accession>A0A0G0QTR2</accession>
<sequence length="225" mass="25969">MEIPSIPDKHMARLAFVGADYVKRFAEDWYDRAFRSSLGERVRRIPASGKAVIEPLTYLLHSYFAERFPDDTPTKKFLSSVLEDLPSEFCKRMLDDGLVEDHAQEQVIDVHAIRVKPIFELSDEELADVLAWFSKLNPVEQAQAKRFITEASLDELRKILAVDDEFRAKLMSLFAAEVRPSILSAVRKFIKEQSLELSDVIRQMNAMIATQRKRLREKRLGKEGR</sequence>
<dbReference type="EMBL" id="LBXZ01000005">
    <property type="protein sequence ID" value="KKR40711.1"/>
    <property type="molecule type" value="Genomic_DNA"/>
</dbReference>
<gene>
    <name evidence="1" type="ORF">UT75_C0005G0019</name>
</gene>
<proteinExistence type="predicted"/>
<comment type="caution">
    <text evidence="1">The sequence shown here is derived from an EMBL/GenBank/DDBJ whole genome shotgun (WGS) entry which is preliminary data.</text>
</comment>
<evidence type="ECO:0000313" key="1">
    <source>
        <dbReference type="EMBL" id="KKR40711.1"/>
    </source>
</evidence>
<protein>
    <submittedName>
        <fullName evidence="1">Uncharacterized protein</fullName>
    </submittedName>
</protein>